<dbReference type="EMBL" id="JACHEF010000003">
    <property type="protein sequence ID" value="MBB6410895.1"/>
    <property type="molecule type" value="Genomic_DNA"/>
</dbReference>
<dbReference type="InterPro" id="IPR011051">
    <property type="entry name" value="RmlC_Cupin_sf"/>
</dbReference>
<dbReference type="AlphaFoldDB" id="A0A841PR56"/>
<proteinExistence type="predicted"/>
<evidence type="ECO:0000313" key="1">
    <source>
        <dbReference type="EMBL" id="MBB6410895.1"/>
    </source>
</evidence>
<sequence>MPLEVAMPIRKEHKEFHTIDMTGEGWHTPPGYPPGIEQKILAGRLDEAGKTGNRTRLLRFAPGAYTTVPFVHEYWEEVYLVSGDLIVGGCSVEEPSLSFAPNTYACRPPGVHHGPFRSQTGCLLLELHYYEA</sequence>
<comment type="caution">
    <text evidence="1">The sequence shown here is derived from an EMBL/GenBank/DDBJ whole genome shotgun (WGS) entry which is preliminary data.</text>
</comment>
<evidence type="ECO:0000313" key="2">
    <source>
        <dbReference type="Proteomes" id="UP000556329"/>
    </source>
</evidence>
<gene>
    <name evidence="1" type="ORF">HNQ71_003569</name>
</gene>
<dbReference type="Proteomes" id="UP000556329">
    <property type="component" value="Unassembled WGS sequence"/>
</dbReference>
<dbReference type="InterPro" id="IPR014710">
    <property type="entry name" value="RmlC-like_jellyroll"/>
</dbReference>
<reference evidence="1 2" key="1">
    <citation type="submission" date="2020-08" db="EMBL/GenBank/DDBJ databases">
        <title>Genomic Encyclopedia of Type Strains, Phase IV (KMG-IV): sequencing the most valuable type-strain genomes for metagenomic binning, comparative biology and taxonomic classification.</title>
        <authorList>
            <person name="Goeker M."/>
        </authorList>
    </citation>
    <scope>NUCLEOTIDE SEQUENCE [LARGE SCALE GENOMIC DNA]</scope>
    <source>
        <strain evidence="1 2">DSM 100039</strain>
    </source>
</reference>
<dbReference type="Gene3D" id="2.60.120.10">
    <property type="entry name" value="Jelly Rolls"/>
    <property type="match status" value="1"/>
</dbReference>
<accession>A0A841PR56</accession>
<keyword evidence="2" id="KW-1185">Reference proteome</keyword>
<protein>
    <recommendedName>
        <fullName evidence="3">Cupin</fullName>
    </recommendedName>
</protein>
<dbReference type="SUPFAM" id="SSF51182">
    <property type="entry name" value="RmlC-like cupins"/>
    <property type="match status" value="1"/>
</dbReference>
<organism evidence="1 2">
    <name type="scientific">Mesorhizobium sangaii</name>
    <dbReference type="NCBI Taxonomy" id="505389"/>
    <lineage>
        <taxon>Bacteria</taxon>
        <taxon>Pseudomonadati</taxon>
        <taxon>Pseudomonadota</taxon>
        <taxon>Alphaproteobacteria</taxon>
        <taxon>Hyphomicrobiales</taxon>
        <taxon>Phyllobacteriaceae</taxon>
        <taxon>Mesorhizobium</taxon>
    </lineage>
</organism>
<evidence type="ECO:0008006" key="3">
    <source>
        <dbReference type="Google" id="ProtNLM"/>
    </source>
</evidence>
<name>A0A841PR56_9HYPH</name>